<keyword evidence="1" id="KW-0812">Transmembrane</keyword>
<protein>
    <submittedName>
        <fullName evidence="3">Uncharacterized protein LOC113514074</fullName>
    </submittedName>
</protein>
<proteinExistence type="predicted"/>
<gene>
    <name evidence="3" type="primary">LOC113514074</name>
</gene>
<reference evidence="3" key="1">
    <citation type="submission" date="2025-08" db="UniProtKB">
        <authorList>
            <consortium name="RefSeq"/>
        </authorList>
    </citation>
    <scope>IDENTIFICATION</scope>
    <source>
        <tissue evidence="3">Whole larvae</tissue>
    </source>
</reference>
<evidence type="ECO:0000256" key="1">
    <source>
        <dbReference type="SAM" id="Phobius"/>
    </source>
</evidence>
<accession>A0ABM3MVA0</accession>
<organism evidence="2 3">
    <name type="scientific">Galleria mellonella</name>
    <name type="common">Greater wax moth</name>
    <dbReference type="NCBI Taxonomy" id="7137"/>
    <lineage>
        <taxon>Eukaryota</taxon>
        <taxon>Metazoa</taxon>
        <taxon>Ecdysozoa</taxon>
        <taxon>Arthropoda</taxon>
        <taxon>Hexapoda</taxon>
        <taxon>Insecta</taxon>
        <taxon>Pterygota</taxon>
        <taxon>Neoptera</taxon>
        <taxon>Endopterygota</taxon>
        <taxon>Lepidoptera</taxon>
        <taxon>Glossata</taxon>
        <taxon>Ditrysia</taxon>
        <taxon>Pyraloidea</taxon>
        <taxon>Pyralidae</taxon>
        <taxon>Galleriinae</taxon>
        <taxon>Galleria</taxon>
    </lineage>
</organism>
<feature type="transmembrane region" description="Helical" evidence="1">
    <location>
        <begin position="126"/>
        <end position="151"/>
    </location>
</feature>
<dbReference type="GeneID" id="113514074"/>
<evidence type="ECO:0000313" key="3">
    <source>
        <dbReference type="RefSeq" id="XP_052755281.1"/>
    </source>
</evidence>
<keyword evidence="1" id="KW-1133">Transmembrane helix</keyword>
<feature type="transmembrane region" description="Helical" evidence="1">
    <location>
        <begin position="93"/>
        <end position="114"/>
    </location>
</feature>
<feature type="transmembrane region" description="Helical" evidence="1">
    <location>
        <begin position="192"/>
        <end position="213"/>
    </location>
</feature>
<evidence type="ECO:0000313" key="2">
    <source>
        <dbReference type="Proteomes" id="UP001652740"/>
    </source>
</evidence>
<dbReference type="Proteomes" id="UP001652740">
    <property type="component" value="Unplaced"/>
</dbReference>
<feature type="transmembrane region" description="Helical" evidence="1">
    <location>
        <begin position="7"/>
        <end position="24"/>
    </location>
</feature>
<keyword evidence="2" id="KW-1185">Reference proteome</keyword>
<dbReference type="RefSeq" id="XP_052755281.1">
    <property type="nucleotide sequence ID" value="XM_052899321.1"/>
</dbReference>
<keyword evidence="1" id="KW-0472">Membrane</keyword>
<name>A0ABM3MVA0_GALME</name>
<sequence>MTSSSDGVFVFFGSAIILQCVWSPDNATLDFDKLARIMYLFYSQACGYSLKVARSLSNIELPNETFGFQVLPIKWKPALVTVSTRLSAKTRKYIELSLAIHVVWMIAAIILSIVTRKSKNIKVLKVVLAVFFYITVSVILFDLSIAIVYVVHIQQSLTKGMVLRYSGWSVELQLKSYDEFAGWLPVAASVCWMRGVLLLVLNMYSCKIIYYIIKRIKKREIKKRLMQEKNLLIPEPEYQ</sequence>